<dbReference type="AlphaFoldDB" id="A0AAW8NQP0"/>
<dbReference type="NCBIfam" id="TIGR01076">
    <property type="entry name" value="sortase_fam"/>
    <property type="match status" value="1"/>
</dbReference>
<dbReference type="CDD" id="cd05828">
    <property type="entry name" value="Sortase_D_1"/>
    <property type="match status" value="1"/>
</dbReference>
<evidence type="ECO:0000313" key="6">
    <source>
        <dbReference type="Proteomes" id="UP001271263"/>
    </source>
</evidence>
<gene>
    <name evidence="3" type="ORF">OS133_10960</name>
    <name evidence="4" type="ORF">OS134_04755</name>
</gene>
<dbReference type="Pfam" id="PF04203">
    <property type="entry name" value="Sortase"/>
    <property type="match status" value="1"/>
</dbReference>
<dbReference type="InterPro" id="IPR023365">
    <property type="entry name" value="Sortase_dom-sf"/>
</dbReference>
<dbReference type="SUPFAM" id="SSF63817">
    <property type="entry name" value="Sortase"/>
    <property type="match status" value="1"/>
</dbReference>
<dbReference type="RefSeq" id="WP_310654885.1">
    <property type="nucleotide sequence ID" value="NZ_JAPMLA010000001.1"/>
</dbReference>
<keyword evidence="1 3" id="KW-0378">Hydrolase</keyword>
<keyword evidence="2" id="KW-0812">Transmembrane</keyword>
<feature type="transmembrane region" description="Helical" evidence="2">
    <location>
        <begin position="36"/>
        <end position="55"/>
    </location>
</feature>
<keyword evidence="2" id="KW-1133">Transmembrane helix</keyword>
<dbReference type="Proteomes" id="UP001259340">
    <property type="component" value="Unassembled WGS sequence"/>
</dbReference>
<accession>A0AAW8NQP0</accession>
<dbReference type="InterPro" id="IPR005754">
    <property type="entry name" value="Sortase"/>
</dbReference>
<evidence type="ECO:0000313" key="3">
    <source>
        <dbReference type="EMBL" id="MDR8524179.1"/>
    </source>
</evidence>
<dbReference type="Proteomes" id="UP001271263">
    <property type="component" value="Unassembled WGS sequence"/>
</dbReference>
<dbReference type="EC" id="3.4.22.-" evidence="3"/>
<protein>
    <submittedName>
        <fullName evidence="3">Class GN sortase</fullName>
        <ecNumber evidence="3">3.4.22.-</ecNumber>
    </submittedName>
</protein>
<name>A0AAW8NQP0_9GAMM</name>
<dbReference type="NCBIfam" id="TIGR03784">
    <property type="entry name" value="marine_sortase"/>
    <property type="match status" value="1"/>
</dbReference>
<reference evidence="3" key="2">
    <citation type="submission" date="2022-11" db="EMBL/GenBank/DDBJ databases">
        <title>Prophages regulate Shewanella fidelis motility and biofilm formation: implications for gut colonization dynamics in Ciona robusta.</title>
        <authorList>
            <person name="Natarajan O."/>
            <person name="Gibboney S.L."/>
            <person name="Young M.N."/>
            <person name="Lim S.J."/>
            <person name="Pluta N."/>
            <person name="Atkinson C.G.F."/>
            <person name="Leigh B.A."/>
            <person name="Liberti A."/>
            <person name="Kees E."/>
            <person name="Breitbart M."/>
            <person name="Gralnick J."/>
            <person name="Dishaw L.J."/>
        </authorList>
    </citation>
    <scope>NUCLEOTIDE SEQUENCE</scope>
    <source>
        <strain evidence="3">3313</strain>
    </source>
</reference>
<comment type="caution">
    <text evidence="3">The sequence shown here is derived from an EMBL/GenBank/DDBJ whole genome shotgun (WGS) entry which is preliminary data.</text>
</comment>
<dbReference type="EMBL" id="JAPMLD010000002">
    <property type="protein sequence ID" value="MDW4823386.1"/>
    <property type="molecule type" value="Genomic_DNA"/>
</dbReference>
<proteinExistence type="predicted"/>
<evidence type="ECO:0000256" key="1">
    <source>
        <dbReference type="ARBA" id="ARBA00022801"/>
    </source>
</evidence>
<dbReference type="Gene3D" id="2.40.260.10">
    <property type="entry name" value="Sortase"/>
    <property type="match status" value="1"/>
</dbReference>
<evidence type="ECO:0000313" key="4">
    <source>
        <dbReference type="EMBL" id="MDW4823386.1"/>
    </source>
</evidence>
<keyword evidence="6" id="KW-1185">Reference proteome</keyword>
<organism evidence="3 5">
    <name type="scientific">Shewanella fidelis</name>
    <dbReference type="NCBI Taxonomy" id="173509"/>
    <lineage>
        <taxon>Bacteria</taxon>
        <taxon>Pseudomonadati</taxon>
        <taxon>Pseudomonadota</taxon>
        <taxon>Gammaproteobacteria</taxon>
        <taxon>Alteromonadales</taxon>
        <taxon>Shewanellaceae</taxon>
        <taxon>Shewanella</taxon>
    </lineage>
</organism>
<reference evidence="4 6" key="1">
    <citation type="journal article" date="2022" name="bioRxiv">
        <title>Prophages regulate Shewanella fidelis 3313 motility and biofilm formation: implications for gut colonization dynamics in Ciona robusta.</title>
        <authorList>
            <person name="Natarajan O."/>
            <person name="Gibboney S.L."/>
            <person name="Young M.N."/>
            <person name="Lim S.J."/>
            <person name="Pluta N."/>
            <person name="Atkinson C.G."/>
            <person name="Leigh B.A."/>
            <person name="Liberti A."/>
            <person name="Kees E.D."/>
            <person name="Breitbart M."/>
            <person name="Gralnick J.A."/>
            <person name="Dishaw L.J."/>
        </authorList>
    </citation>
    <scope>NUCLEOTIDE SEQUENCE [LARGE SCALE GENOMIC DNA]</scope>
    <source>
        <strain evidence="4 6">JG4066</strain>
    </source>
</reference>
<dbReference type="GO" id="GO:0016787">
    <property type="term" value="F:hydrolase activity"/>
    <property type="evidence" value="ECO:0007669"/>
    <property type="project" value="UniProtKB-KW"/>
</dbReference>
<dbReference type="InterPro" id="IPR041999">
    <property type="entry name" value="Sortase_D_1"/>
</dbReference>
<evidence type="ECO:0000313" key="5">
    <source>
        <dbReference type="Proteomes" id="UP001259340"/>
    </source>
</evidence>
<evidence type="ECO:0000256" key="2">
    <source>
        <dbReference type="SAM" id="Phobius"/>
    </source>
</evidence>
<keyword evidence="2" id="KW-0472">Membrane</keyword>
<sequence length="231" mass="25317">MSNVSGSYYQCNGHQYTRKSSKLATAGGRKRRLHRACCWLLLLGGALLIAQGGYMQAKAHFAQFLIQQAWLKTLQDRQPHKPWSWADTHPVAKMDFLEGNMSDVALEHQPVNGDSLYVLAGASGRNLAFGPAQMLSSANINTRGNTVIAGHRDTHFSRLEAIKLGQLIRLQNAAGKTLVYKVTKAEVVHESDMSVTEDSGESLLTLVTCYPFGAQFAGGEQRFVVQATPIN</sequence>
<dbReference type="InterPro" id="IPR022445">
    <property type="entry name" value="Sortase_proteobact_type"/>
</dbReference>
<dbReference type="EMBL" id="JAPMLE010000001">
    <property type="protein sequence ID" value="MDR8524179.1"/>
    <property type="molecule type" value="Genomic_DNA"/>
</dbReference>